<dbReference type="SFLD" id="SFLDS00003">
    <property type="entry name" value="Haloacid_Dehalogenase"/>
    <property type="match status" value="1"/>
</dbReference>
<dbReference type="Gene3D" id="3.30.1240.10">
    <property type="match status" value="1"/>
</dbReference>
<dbReference type="Gene3D" id="3.40.50.1000">
    <property type="entry name" value="HAD superfamily/HAD-like"/>
    <property type="match status" value="1"/>
</dbReference>
<sequence length="271" mass="30824">MNNNIKLVAIDLDGTLLNSDKKVSRKNIETIRKLRDKGIYITIATGRPVGGFSWILDDLSLFADDDYSITNTGSLIIKNKDKSDISKEVLSMDDYFKLKNIINDKMQIGIYNKYNLYSNSEKINEHFAFESKILKMPIEKFDESNKNQSVDRISITGDGEVLDIFEKNYNKKLLETYQTVRNVPEVFEVLNKKADKGQALQRLCHYLNIDIKNTLTIGDSNNDKTMLSISGLSATCQNGRESVKEMVDIVSAYSNDQDGVSNILEKIFFDK</sequence>
<proteinExistence type="predicted"/>
<dbReference type="SFLD" id="SFLDG01140">
    <property type="entry name" value="C2.B:_Phosphomannomutase_and_P"/>
    <property type="match status" value="1"/>
</dbReference>
<dbReference type="NCBIfam" id="TIGR00099">
    <property type="entry name" value="Cof-subfamily"/>
    <property type="match status" value="1"/>
</dbReference>
<comment type="caution">
    <text evidence="1">The sequence shown here is derived from an EMBL/GenBank/DDBJ whole genome shotgun (WGS) entry which is preliminary data.</text>
</comment>
<accession>A0A2N6UHP4</accession>
<dbReference type="Proteomes" id="UP000235658">
    <property type="component" value="Unassembled WGS sequence"/>
</dbReference>
<dbReference type="InterPro" id="IPR023214">
    <property type="entry name" value="HAD_sf"/>
</dbReference>
<dbReference type="PANTHER" id="PTHR10000:SF8">
    <property type="entry name" value="HAD SUPERFAMILY HYDROLASE-LIKE, TYPE 3"/>
    <property type="match status" value="1"/>
</dbReference>
<dbReference type="InterPro" id="IPR036412">
    <property type="entry name" value="HAD-like_sf"/>
</dbReference>
<dbReference type="GO" id="GO:0005829">
    <property type="term" value="C:cytosol"/>
    <property type="evidence" value="ECO:0007669"/>
    <property type="project" value="TreeGrafter"/>
</dbReference>
<gene>
    <name evidence="1" type="ORF">CJ192_06340</name>
</gene>
<evidence type="ECO:0000313" key="2">
    <source>
        <dbReference type="Proteomes" id="UP000235658"/>
    </source>
</evidence>
<dbReference type="Pfam" id="PF08282">
    <property type="entry name" value="Hydrolase_3"/>
    <property type="match status" value="1"/>
</dbReference>
<dbReference type="InterPro" id="IPR006379">
    <property type="entry name" value="HAD-SF_hydro_IIB"/>
</dbReference>
<evidence type="ECO:0000313" key="1">
    <source>
        <dbReference type="EMBL" id="PMC81129.1"/>
    </source>
</evidence>
<reference evidence="1 2" key="1">
    <citation type="submission" date="2017-09" db="EMBL/GenBank/DDBJ databases">
        <title>Bacterial strain isolated from the female urinary microbiota.</title>
        <authorList>
            <person name="Thomas-White K."/>
            <person name="Kumar N."/>
            <person name="Forster S."/>
            <person name="Putonti C."/>
            <person name="Lawley T."/>
            <person name="Wolfe A.J."/>
        </authorList>
    </citation>
    <scope>NUCLEOTIDE SEQUENCE [LARGE SCALE GENOMIC DNA]</scope>
    <source>
        <strain evidence="1 2">UMB0204</strain>
    </source>
</reference>
<dbReference type="GeneID" id="84578799"/>
<organism evidence="1 2">
    <name type="scientific">Anaerococcus hydrogenalis</name>
    <dbReference type="NCBI Taxonomy" id="33029"/>
    <lineage>
        <taxon>Bacteria</taxon>
        <taxon>Bacillati</taxon>
        <taxon>Bacillota</taxon>
        <taxon>Tissierellia</taxon>
        <taxon>Tissierellales</taxon>
        <taxon>Peptoniphilaceae</taxon>
        <taxon>Anaerococcus</taxon>
    </lineage>
</organism>
<dbReference type="AlphaFoldDB" id="A0A2N6UHP4"/>
<name>A0A2N6UHP4_9FIRM</name>
<dbReference type="NCBIfam" id="TIGR01484">
    <property type="entry name" value="HAD-SF-IIB"/>
    <property type="match status" value="1"/>
</dbReference>
<protein>
    <submittedName>
        <fullName evidence="1">Cof-type HAD-IIB family hydrolase</fullName>
    </submittedName>
</protein>
<dbReference type="EMBL" id="PNHP01000004">
    <property type="protein sequence ID" value="PMC81129.1"/>
    <property type="molecule type" value="Genomic_DNA"/>
</dbReference>
<dbReference type="RefSeq" id="WP_102198181.1">
    <property type="nucleotide sequence ID" value="NZ_PNHP01000004.1"/>
</dbReference>
<dbReference type="GO" id="GO:0016791">
    <property type="term" value="F:phosphatase activity"/>
    <property type="evidence" value="ECO:0007669"/>
    <property type="project" value="TreeGrafter"/>
</dbReference>
<dbReference type="InterPro" id="IPR000150">
    <property type="entry name" value="Cof"/>
</dbReference>
<dbReference type="PANTHER" id="PTHR10000">
    <property type="entry name" value="PHOSPHOSERINE PHOSPHATASE"/>
    <property type="match status" value="1"/>
</dbReference>
<dbReference type="GO" id="GO:0000287">
    <property type="term" value="F:magnesium ion binding"/>
    <property type="evidence" value="ECO:0007669"/>
    <property type="project" value="TreeGrafter"/>
</dbReference>
<dbReference type="PROSITE" id="PS01228">
    <property type="entry name" value="COF_1"/>
    <property type="match status" value="1"/>
</dbReference>
<keyword evidence="1" id="KW-0378">Hydrolase</keyword>
<dbReference type="SUPFAM" id="SSF56784">
    <property type="entry name" value="HAD-like"/>
    <property type="match status" value="1"/>
</dbReference>